<evidence type="ECO:0000313" key="1">
    <source>
        <dbReference type="EMBL" id="KAK6142312.1"/>
    </source>
</evidence>
<dbReference type="Gene3D" id="3.40.50.150">
    <property type="entry name" value="Vaccinia Virus protein VP39"/>
    <property type="match status" value="2"/>
</dbReference>
<comment type="caution">
    <text evidence="1">The sequence shown here is derived from an EMBL/GenBank/DDBJ whole genome shotgun (WGS) entry which is preliminary data.</text>
</comment>
<accession>A0ABR0W4P9</accession>
<dbReference type="PANTHER" id="PTHR22807:SF16">
    <property type="entry name" value="SAM-DEPENDENT MTASE RSMB_NOP-TYPE DOMAIN-CONTAINING PROTEIN"/>
    <property type="match status" value="1"/>
</dbReference>
<dbReference type="InterPro" id="IPR029063">
    <property type="entry name" value="SAM-dependent_MTases_sf"/>
</dbReference>
<keyword evidence="2" id="KW-1185">Reference proteome</keyword>
<dbReference type="Proteomes" id="UP001318860">
    <property type="component" value="Unassembled WGS sequence"/>
</dbReference>
<dbReference type="SUPFAM" id="SSF53335">
    <property type="entry name" value="S-adenosyl-L-methionine-dependent methyltransferases"/>
    <property type="match status" value="1"/>
</dbReference>
<proteinExistence type="predicted"/>
<name>A0ABR0W4P9_REHGL</name>
<protein>
    <submittedName>
        <fullName evidence="1">Uncharacterized protein</fullName>
    </submittedName>
</protein>
<dbReference type="InterPro" id="IPR023267">
    <property type="entry name" value="RCMT"/>
</dbReference>
<dbReference type="PRINTS" id="PR02010">
    <property type="entry name" value="RCMT9"/>
</dbReference>
<dbReference type="InterPro" id="IPR023269">
    <property type="entry name" value="RCMT_subfamily_9"/>
</dbReference>
<dbReference type="EMBL" id="JABTTQ020000013">
    <property type="protein sequence ID" value="KAK6142312.1"/>
    <property type="molecule type" value="Genomic_DNA"/>
</dbReference>
<reference evidence="1 2" key="1">
    <citation type="journal article" date="2021" name="Comput. Struct. Biotechnol. J.">
        <title>De novo genome assembly of the potent medicinal plant Rehmannia glutinosa using nanopore technology.</title>
        <authorList>
            <person name="Ma L."/>
            <person name="Dong C."/>
            <person name="Song C."/>
            <person name="Wang X."/>
            <person name="Zheng X."/>
            <person name="Niu Y."/>
            <person name="Chen S."/>
            <person name="Feng W."/>
        </authorList>
    </citation>
    <scope>NUCLEOTIDE SEQUENCE [LARGE SCALE GENOMIC DNA]</scope>
    <source>
        <strain evidence="1">DH-2019</strain>
    </source>
</reference>
<gene>
    <name evidence="1" type="ORF">DH2020_022660</name>
</gene>
<sequence length="367" mass="41179">MDGEVVASPSKSPLPEAFLDFLNKNGLDPSIYVSSHSTPRYIRLKPGCQAQLPEIEAEIKCKLKEVSWLPDFYYLPPDVQIASTKAYQEGKIYGIDAASGAAVLALGAKLCMILDLLGCSGSVTGVDVARHRLAASRTMLQKYALGDRCRLFVADGTTFSLIPLREYYCSTGNAKVDDNSEIYNQWTPRRSWKERKRMAKARENIASKMFSQMQDPELIFYGCNSGVVGFSKHDVYRNINDLEISQFGYDKVLVDAECTHDGSIKHIQKFEQWGWTTLSRRVLDADRTDDVTILQFNDYDAEDLIPVCNEDVVEQFLSRHVTAELVEIEAAKTWPCRQARIPNTLRFDPLTSATSGLFVAKFTKLAA</sequence>
<organism evidence="1 2">
    <name type="scientific">Rehmannia glutinosa</name>
    <name type="common">Chinese foxglove</name>
    <dbReference type="NCBI Taxonomy" id="99300"/>
    <lineage>
        <taxon>Eukaryota</taxon>
        <taxon>Viridiplantae</taxon>
        <taxon>Streptophyta</taxon>
        <taxon>Embryophyta</taxon>
        <taxon>Tracheophyta</taxon>
        <taxon>Spermatophyta</taxon>
        <taxon>Magnoliopsida</taxon>
        <taxon>eudicotyledons</taxon>
        <taxon>Gunneridae</taxon>
        <taxon>Pentapetalae</taxon>
        <taxon>asterids</taxon>
        <taxon>lamiids</taxon>
        <taxon>Lamiales</taxon>
        <taxon>Orobanchaceae</taxon>
        <taxon>Rehmannieae</taxon>
        <taxon>Rehmannia</taxon>
    </lineage>
</organism>
<dbReference type="PRINTS" id="PR02008">
    <property type="entry name" value="RCMTFAMILY"/>
</dbReference>
<dbReference type="PANTHER" id="PTHR22807">
    <property type="entry name" value="NOP2 YEAST -RELATED NOL1/NOP2/FMU SUN DOMAIN-CONTAINING"/>
    <property type="match status" value="1"/>
</dbReference>
<evidence type="ECO:0000313" key="2">
    <source>
        <dbReference type="Proteomes" id="UP001318860"/>
    </source>
</evidence>